<proteinExistence type="predicted"/>
<organism evidence="1 2">
    <name type="scientific">Goodea atripinnis</name>
    <dbReference type="NCBI Taxonomy" id="208336"/>
    <lineage>
        <taxon>Eukaryota</taxon>
        <taxon>Metazoa</taxon>
        <taxon>Chordata</taxon>
        <taxon>Craniata</taxon>
        <taxon>Vertebrata</taxon>
        <taxon>Euteleostomi</taxon>
        <taxon>Actinopterygii</taxon>
        <taxon>Neopterygii</taxon>
        <taxon>Teleostei</taxon>
        <taxon>Neoteleostei</taxon>
        <taxon>Acanthomorphata</taxon>
        <taxon>Ovalentaria</taxon>
        <taxon>Atherinomorphae</taxon>
        <taxon>Cyprinodontiformes</taxon>
        <taxon>Goodeidae</taxon>
        <taxon>Goodea</taxon>
    </lineage>
</organism>
<comment type="caution">
    <text evidence="1">The sequence shown here is derived from an EMBL/GenBank/DDBJ whole genome shotgun (WGS) entry which is preliminary data.</text>
</comment>
<name>A0ABV0MW08_9TELE</name>
<dbReference type="EMBL" id="JAHRIO010014032">
    <property type="protein sequence ID" value="MEQ2163300.1"/>
    <property type="molecule type" value="Genomic_DNA"/>
</dbReference>
<evidence type="ECO:0000313" key="2">
    <source>
        <dbReference type="Proteomes" id="UP001476798"/>
    </source>
</evidence>
<dbReference type="Proteomes" id="UP001476798">
    <property type="component" value="Unassembled WGS sequence"/>
</dbReference>
<feature type="non-terminal residue" evidence="1">
    <location>
        <position position="1"/>
    </location>
</feature>
<reference evidence="1 2" key="1">
    <citation type="submission" date="2021-06" db="EMBL/GenBank/DDBJ databases">
        <authorList>
            <person name="Palmer J.M."/>
        </authorList>
    </citation>
    <scope>NUCLEOTIDE SEQUENCE [LARGE SCALE GENOMIC DNA]</scope>
    <source>
        <strain evidence="1 2">GA_2019</strain>
        <tissue evidence="1">Muscle</tissue>
    </source>
</reference>
<gene>
    <name evidence="1" type="ORF">GOODEAATRI_028672</name>
</gene>
<accession>A0ABV0MW08</accession>
<protein>
    <submittedName>
        <fullName evidence="1">Uncharacterized protein</fullName>
    </submittedName>
</protein>
<sequence>TSARDAHFQAYLLEGLMRWNQDRMEEAVRGNSELRTYSRELLGMEYLYSQSGQSLTVMDNPEEEDRLVEQLDDEVVNDEGFVEEELEDLTVPVLYEPFGTVPLYSSIPQASNPSSSAPS</sequence>
<keyword evidence="2" id="KW-1185">Reference proteome</keyword>
<evidence type="ECO:0000313" key="1">
    <source>
        <dbReference type="EMBL" id="MEQ2163300.1"/>
    </source>
</evidence>